<dbReference type="CDD" id="cd18578">
    <property type="entry name" value="ABC_6TM_Pgp_ABCB1_D2_like"/>
    <property type="match status" value="1"/>
</dbReference>
<evidence type="ECO:0000256" key="6">
    <source>
        <dbReference type="ARBA" id="ARBA00022989"/>
    </source>
</evidence>
<dbReference type="Pfam" id="PF00664">
    <property type="entry name" value="ABC_membrane"/>
    <property type="match status" value="2"/>
</dbReference>
<evidence type="ECO:0000259" key="10">
    <source>
        <dbReference type="PROSITE" id="PS50893"/>
    </source>
</evidence>
<dbReference type="PROSITE" id="PS50929">
    <property type="entry name" value="ABC_TM1F"/>
    <property type="match status" value="2"/>
</dbReference>
<feature type="domain" description="ABC transporter" evidence="10">
    <location>
        <begin position="485"/>
        <end position="723"/>
    </location>
</feature>
<feature type="region of interest" description="Disordered" evidence="8">
    <location>
        <begin position="844"/>
        <end position="864"/>
    </location>
</feature>
<evidence type="ECO:0000256" key="3">
    <source>
        <dbReference type="ARBA" id="ARBA00022692"/>
    </source>
</evidence>
<feature type="domain" description="ABC transmembrane type-1" evidence="11">
    <location>
        <begin position="944"/>
        <end position="1231"/>
    </location>
</feature>
<dbReference type="InterPro" id="IPR039421">
    <property type="entry name" value="Type_1_exporter"/>
</dbReference>
<protein>
    <submittedName>
        <fullName evidence="12">Bile salt export pump</fullName>
    </submittedName>
</protein>
<dbReference type="InterPro" id="IPR027417">
    <property type="entry name" value="P-loop_NTPase"/>
</dbReference>
<feature type="transmembrane region" description="Helical" evidence="9">
    <location>
        <begin position="988"/>
        <end position="1012"/>
    </location>
</feature>
<evidence type="ECO:0000259" key="11">
    <source>
        <dbReference type="PROSITE" id="PS50929"/>
    </source>
</evidence>
<dbReference type="InterPro" id="IPR036640">
    <property type="entry name" value="ABC1_TM_sf"/>
</dbReference>
<dbReference type="CDD" id="cd03249">
    <property type="entry name" value="ABC_MTABC3_MDL1_MDL2"/>
    <property type="match status" value="2"/>
</dbReference>
<accession>A0ABQ7S668</accession>
<dbReference type="SUPFAM" id="SSF90123">
    <property type="entry name" value="ABC transporter transmembrane region"/>
    <property type="match status" value="2"/>
</dbReference>
<evidence type="ECO:0000313" key="12">
    <source>
        <dbReference type="EMBL" id="KAG9508871.1"/>
    </source>
</evidence>
<feature type="transmembrane region" description="Helical" evidence="9">
    <location>
        <begin position="1065"/>
        <end position="1082"/>
    </location>
</feature>
<feature type="region of interest" description="Disordered" evidence="8">
    <location>
        <begin position="389"/>
        <end position="497"/>
    </location>
</feature>
<keyword evidence="13" id="KW-1185">Reference proteome</keyword>
<evidence type="ECO:0000256" key="7">
    <source>
        <dbReference type="ARBA" id="ARBA00023136"/>
    </source>
</evidence>
<dbReference type="InterPro" id="IPR003439">
    <property type="entry name" value="ABC_transporter-like_ATP-bd"/>
</dbReference>
<feature type="transmembrane region" description="Helical" evidence="9">
    <location>
        <begin position="195"/>
        <end position="216"/>
    </location>
</feature>
<comment type="similarity">
    <text evidence="2">Belongs to the ABC transporter superfamily. ABCB family. Multidrug resistance exporter (TC 3.A.1.201) subfamily.</text>
</comment>
<name>A0ABQ7S668_9ACAR</name>
<gene>
    <name evidence="12" type="primary">ABCB11</name>
    <name evidence="12" type="ORF">GZH46_02622</name>
</gene>
<dbReference type="SMART" id="SM00382">
    <property type="entry name" value="AAA"/>
    <property type="match status" value="2"/>
</dbReference>
<sequence>MPPQRLGKAVKKPIAFLKLFKYASKFDIMLLLVGSLFIMYSSFNIPLVNIVYGLMMRLMNDFVAQREKNSSSSSNSTEEAQQQAQTEFMNESYRLCMIVIAFGVTRLVSLYLALLCFNIAASNQARRVKKLFFRSLLRQEIAWFESNRSGDFALRITSDLTKFEEGIGEKIALCLNALFAWILSIASSFYYGWELTLACLILVPLTVLVTTILANFQARFSIRESASLSHAFNVCHEVISSIRTVLAFGGQQKESQRFEQSLDSAYKHAIHRNVYAGLNFGFTWMSGYLGFALCLLYSTKFYQPEYYGAYDEAQIITILWSAAGCVFLLNRMMPFIEVIQMSRGSAMSIFSVIERTSTIDVTSEKGLRPTHLEAHVKFSAVSFTYPANVPQSNDVDGDDRDEIRDKSSDSGGNGINSPIVGRNKCCKISINAPSDEDDDNDDSDTVNSNTLPSSHSYGSTTTTTTTTTESMSSSANIVVDDGRAQKESDAATTKKPYDEQTLVDVSFEVEAGQTVALVGPSGSGKSTSLALLQRFYNISNGSIAIGGHNIEDLNLGWLRGQFGVVTQEPILFDMSIADNISLGALPGQVVTQAQIEQAARSANAHFFIVRLPNGYSTCVGARGVQLSGGQKQRIAIARALIRQPKILLLDEATSALDAESESVVQRALDQARIGRTTIVVAHRLSTVRNADKIIVFDRGTIVECGTHDELVARRSRYYQIHVAQKHGLDPVLARRDSQVSTHASPIGGAPSSVVSAQQALTGISCGTYALNVAQPGRKSRSQSVYSTAAPRVTGFMGSSTMTSNTHNSTAAATVLAGCGAHTDNTNDFTSYSIDASLDPFDCSSSSELSSSSSDDEDAFAINTPNDNNDDAVVVAKNLITMPSTNGAETNNSARLYGANMSKTDRRKKLDAESLPLLNASGRRVKSLSLMHILRFIEPDPCLSATGIMTSLLMGLCIPVSAMIIGDIANIFSTDQPEQIRHGLWTHGLLYAALAIFAFVICFVQVLSFGVAGEKIGKNLRTKGFQAILRRPLHWFDLQRNNPGAICGRLASDVNNVQSITGSRTAVIFQSISILVTTFIFALYFNLKFSSVCAIFVAILLASTVLQARYAGKLTVYNRELDAQIGKLVVESASNIKTLASLHQEAHFIDKFTRLLDQDRRCYQLDNHLRLLLESLKYAMTAISKGSSFYFAAHMLLRDEITIAVIFKLIEIILYGLTEASKSLIFISDLEKARRGAQNLYKLIVAKSTASIERNKNRPYKSCLASHTLGNSWIQKPAMGGDHQQSSLKSVGTLIGVRHTPVTEQNQLMATNGNQQQHYQSSFEHLQIEGKIEFSQVNFCYPSRPDAMILKSLSAELEAGKTIALVGSSGSGKSTVVQLLQRFYEYSHGHIRLDGYELRDLPVEWVRRQMALVSQEPTLLSYTIGDNIRYGDNTRPVGYDEVREAARIANIDDFIMSLPDGYDTKLNDASSVQLSGGQKQRIAIARALIRRAPILIFDEATSALDTESESVVQRALDQARIGRTTIVVAHRLSTVRNADKIIVFDRGTIVECGTHDELVARRSRYYQIHVAQKHGLDPVLTQRDR</sequence>
<dbReference type="PROSITE" id="PS00211">
    <property type="entry name" value="ABC_TRANSPORTER_1"/>
    <property type="match status" value="2"/>
</dbReference>
<feature type="transmembrane region" description="Helical" evidence="9">
    <location>
        <begin position="941"/>
        <end position="968"/>
    </location>
</feature>
<feature type="transmembrane region" description="Helical" evidence="9">
    <location>
        <begin position="1088"/>
        <end position="1109"/>
    </location>
</feature>
<comment type="caution">
    <text evidence="12">The sequence shown here is derived from an EMBL/GenBank/DDBJ whole genome shotgun (WGS) entry which is preliminary data.</text>
</comment>
<dbReference type="SUPFAM" id="SSF52540">
    <property type="entry name" value="P-loop containing nucleoside triphosphate hydrolases"/>
    <property type="match status" value="2"/>
</dbReference>
<keyword evidence="6 9" id="KW-1133">Transmembrane helix</keyword>
<evidence type="ECO:0000256" key="4">
    <source>
        <dbReference type="ARBA" id="ARBA00022741"/>
    </source>
</evidence>
<dbReference type="InterPro" id="IPR011527">
    <property type="entry name" value="ABC1_TM_dom"/>
</dbReference>
<feature type="transmembrane region" description="Helical" evidence="9">
    <location>
        <begin position="28"/>
        <end position="52"/>
    </location>
</feature>
<dbReference type="Pfam" id="PF00005">
    <property type="entry name" value="ABC_tran"/>
    <property type="match status" value="2"/>
</dbReference>
<feature type="compositionally biased region" description="Low complexity" evidence="8">
    <location>
        <begin position="445"/>
        <end position="474"/>
    </location>
</feature>
<proteinExistence type="inferred from homology"/>
<feature type="compositionally biased region" description="Acidic residues" evidence="8">
    <location>
        <begin position="434"/>
        <end position="444"/>
    </location>
</feature>
<dbReference type="Proteomes" id="UP000825002">
    <property type="component" value="Unassembled WGS sequence"/>
</dbReference>
<dbReference type="Gene3D" id="3.40.50.300">
    <property type="entry name" value="P-loop containing nucleotide triphosphate hydrolases"/>
    <property type="match status" value="2"/>
</dbReference>
<keyword evidence="4" id="KW-0547">Nucleotide-binding</keyword>
<feature type="transmembrane region" description="Helical" evidence="9">
    <location>
        <begin position="97"/>
        <end position="121"/>
    </location>
</feature>
<dbReference type="InterPro" id="IPR003593">
    <property type="entry name" value="AAA+_ATPase"/>
</dbReference>
<organism evidence="12 13">
    <name type="scientific">Fragariocoptes setiger</name>
    <dbReference type="NCBI Taxonomy" id="1670756"/>
    <lineage>
        <taxon>Eukaryota</taxon>
        <taxon>Metazoa</taxon>
        <taxon>Ecdysozoa</taxon>
        <taxon>Arthropoda</taxon>
        <taxon>Chelicerata</taxon>
        <taxon>Arachnida</taxon>
        <taxon>Acari</taxon>
        <taxon>Acariformes</taxon>
        <taxon>Trombidiformes</taxon>
        <taxon>Prostigmata</taxon>
        <taxon>Eupodina</taxon>
        <taxon>Eriophyoidea</taxon>
        <taxon>Phytoptidae</taxon>
        <taxon>Fragariocoptes</taxon>
    </lineage>
</organism>
<feature type="transmembrane region" description="Helical" evidence="9">
    <location>
        <begin position="274"/>
        <end position="298"/>
    </location>
</feature>
<evidence type="ECO:0000256" key="9">
    <source>
        <dbReference type="SAM" id="Phobius"/>
    </source>
</evidence>
<reference evidence="12 13" key="1">
    <citation type="submission" date="2020-10" db="EMBL/GenBank/DDBJ databases">
        <authorList>
            <person name="Klimov P.B."/>
            <person name="Dyachkov S.M."/>
            <person name="Chetverikov P.E."/>
        </authorList>
    </citation>
    <scope>NUCLEOTIDE SEQUENCE [LARGE SCALE GENOMIC DNA]</scope>
    <source>
        <strain evidence="12">BMOC 18-1129-001#AD2665</strain>
        <tissue evidence="12">Entire mites</tissue>
    </source>
</reference>
<dbReference type="PANTHER" id="PTHR43394">
    <property type="entry name" value="ATP-DEPENDENT PERMEASE MDL1, MITOCHONDRIAL"/>
    <property type="match status" value="1"/>
</dbReference>
<keyword evidence="3 9" id="KW-0812">Transmembrane</keyword>
<evidence type="ECO:0000256" key="5">
    <source>
        <dbReference type="ARBA" id="ARBA00022840"/>
    </source>
</evidence>
<dbReference type="PANTHER" id="PTHR43394:SF27">
    <property type="entry name" value="ATP-DEPENDENT TRANSLOCASE ABCB1-LIKE"/>
    <property type="match status" value="1"/>
</dbReference>
<feature type="non-terminal residue" evidence="12">
    <location>
        <position position="1"/>
    </location>
</feature>
<evidence type="ECO:0000313" key="13">
    <source>
        <dbReference type="Proteomes" id="UP000825002"/>
    </source>
</evidence>
<feature type="compositionally biased region" description="Basic and acidic residues" evidence="8">
    <location>
        <begin position="480"/>
        <end position="489"/>
    </location>
</feature>
<keyword evidence="7 9" id="KW-0472">Membrane</keyword>
<dbReference type="PROSITE" id="PS50893">
    <property type="entry name" value="ABC_TRANSPORTER_2"/>
    <property type="match status" value="2"/>
</dbReference>
<dbReference type="Gene3D" id="1.20.1560.10">
    <property type="entry name" value="ABC transporter type 1, transmembrane domain"/>
    <property type="match status" value="3"/>
</dbReference>
<evidence type="ECO:0000256" key="8">
    <source>
        <dbReference type="SAM" id="MobiDB-lite"/>
    </source>
</evidence>
<evidence type="ECO:0000256" key="2">
    <source>
        <dbReference type="ARBA" id="ARBA00007577"/>
    </source>
</evidence>
<comment type="subcellular location">
    <subcellularLocation>
        <location evidence="1">Membrane</location>
        <topology evidence="1">Multi-pass membrane protein</topology>
    </subcellularLocation>
</comment>
<feature type="domain" description="ABC transporter" evidence="10">
    <location>
        <begin position="1331"/>
        <end position="1570"/>
    </location>
</feature>
<dbReference type="CDD" id="cd18577">
    <property type="entry name" value="ABC_6TM_Pgp_ABCB1_D1_like"/>
    <property type="match status" value="1"/>
</dbReference>
<dbReference type="InterPro" id="IPR017871">
    <property type="entry name" value="ABC_transporter-like_CS"/>
</dbReference>
<evidence type="ECO:0000256" key="1">
    <source>
        <dbReference type="ARBA" id="ARBA00004141"/>
    </source>
</evidence>
<feature type="transmembrane region" description="Helical" evidence="9">
    <location>
        <begin position="171"/>
        <end position="189"/>
    </location>
</feature>
<feature type="domain" description="ABC transmembrane type-1" evidence="11">
    <location>
        <begin position="54"/>
        <end position="341"/>
    </location>
</feature>
<dbReference type="EMBL" id="JAIFTH010000872">
    <property type="protein sequence ID" value="KAG9508871.1"/>
    <property type="molecule type" value="Genomic_DNA"/>
</dbReference>
<keyword evidence="5" id="KW-0067">ATP-binding</keyword>